<dbReference type="Pfam" id="PF13428">
    <property type="entry name" value="TPR_14"/>
    <property type="match status" value="1"/>
</dbReference>
<evidence type="ECO:0000313" key="7">
    <source>
        <dbReference type="EMBL" id="MBB5066049.1"/>
    </source>
</evidence>
<feature type="compositionally biased region" description="Polar residues" evidence="4">
    <location>
        <begin position="772"/>
        <end position="795"/>
    </location>
</feature>
<dbReference type="InterPro" id="IPR011990">
    <property type="entry name" value="TPR-like_helical_dom_sf"/>
</dbReference>
<dbReference type="SMART" id="SM00862">
    <property type="entry name" value="Trans_reg_C"/>
    <property type="match status" value="1"/>
</dbReference>
<keyword evidence="2" id="KW-0802">TPR repeat</keyword>
<dbReference type="SUPFAM" id="SSF46894">
    <property type="entry name" value="C-terminal effector domain of the bipartite response regulators"/>
    <property type="match status" value="1"/>
</dbReference>
<feature type="DNA-binding region" description="OmpR/PhoB-type" evidence="3">
    <location>
        <begin position="6"/>
        <end position="104"/>
    </location>
</feature>
<feature type="region of interest" description="Disordered" evidence="4">
    <location>
        <begin position="754"/>
        <end position="795"/>
    </location>
</feature>
<evidence type="ECO:0000256" key="1">
    <source>
        <dbReference type="ARBA" id="ARBA00023125"/>
    </source>
</evidence>
<dbReference type="Pfam" id="PF00486">
    <property type="entry name" value="Trans_reg_C"/>
    <property type="match status" value="1"/>
</dbReference>
<sequence>MSIAVGLIYRVNQIEVDVSGNCVRREGVDYVLRYQTFHVLLYLLQQGGKLVSKEELTAAIWSDAAVTDNALTQCIAEIRKAFGDDSRHPSYIKTISKVGYQFVAPIETIEVSQAPDAFKPEITPDESFPVTKVEDSALKPDAVPATGQTGPFPDRQKAKRILLGLLVLISISLLVWGITKGYRRVDTASPVSSATAGQQLAVMYFENESQNRDFDWLSQGLADMMITDMSRSGALRVLSREQLAPLLEATDKSFGGSRADPMHIAETVHATNFLTGSFTALAGHFRIDIQLHDSRTGQILFADHSVFQDSSDILSQVDVLAAHLETKMALNPVVKPDLAAETTKNVEAYQYYSLGVEKAQEFENAQALNLLKQATELDPNFAMAYARIGYTYAMVDFAPEKGQPYLQKALQLSARLSEKDRLYVNSWYAISKGDVKEAEQTLTRITELYPQETEAYWRLARLSRADEHPAEGIEILKRGLAYSPNDKNLNNTLGFILLCLHRYSEAIAAEKKYVTLAPDEPNPYDSLGMAYQQSGDYPNAILQFNKALSLNPQFEPAIIHMGDVYYQTGQFDKAIELYQHYIQVTRTEDAQALGYEDLATVYLAMKKMPEAEQAATLGLKSNPNAVWPSLVIALKKSDYKTESHLEQILFKNIPTQERGTPGDQRTKFYYLGYIDLHKGNAQQALADFKTALEHLPPSSGMDIYEDCLANAELQLGRYEEAAVEYNRILKLNPNYPQTREHLAEAETHIARVEEKQHGVKNRTSDSGRDSKLLSSSMPSFQSTADRFDSASSLQD</sequence>
<dbReference type="PROSITE" id="PS50293">
    <property type="entry name" value="TPR_REGION"/>
    <property type="match status" value="1"/>
</dbReference>
<keyword evidence="5" id="KW-0472">Membrane</keyword>
<name>A0A7W8EBY6_9BACT</name>
<feature type="domain" description="OmpR/PhoB-type" evidence="6">
    <location>
        <begin position="6"/>
        <end position="104"/>
    </location>
</feature>
<dbReference type="EMBL" id="JACHIO010000023">
    <property type="protein sequence ID" value="MBB5066049.1"/>
    <property type="molecule type" value="Genomic_DNA"/>
</dbReference>
<dbReference type="GO" id="GO:0000160">
    <property type="term" value="P:phosphorelay signal transduction system"/>
    <property type="evidence" value="ECO:0007669"/>
    <property type="project" value="InterPro"/>
</dbReference>
<dbReference type="PANTHER" id="PTHR12558">
    <property type="entry name" value="CELL DIVISION CYCLE 16,23,27"/>
    <property type="match status" value="1"/>
</dbReference>
<dbReference type="PROSITE" id="PS50005">
    <property type="entry name" value="TPR"/>
    <property type="match status" value="3"/>
</dbReference>
<dbReference type="Gene3D" id="3.40.50.10610">
    <property type="entry name" value="ABC-type transport auxiliary lipoprotein component"/>
    <property type="match status" value="1"/>
</dbReference>
<feature type="repeat" description="TPR" evidence="2">
    <location>
        <begin position="521"/>
        <end position="554"/>
    </location>
</feature>
<dbReference type="GO" id="GO:0003677">
    <property type="term" value="F:DNA binding"/>
    <property type="evidence" value="ECO:0007669"/>
    <property type="project" value="UniProtKB-UniRule"/>
</dbReference>
<evidence type="ECO:0000256" key="2">
    <source>
        <dbReference type="PROSITE-ProRule" id="PRU00339"/>
    </source>
</evidence>
<keyword evidence="5" id="KW-0812">Transmembrane</keyword>
<dbReference type="Gene3D" id="1.25.40.10">
    <property type="entry name" value="Tetratricopeptide repeat domain"/>
    <property type="match status" value="4"/>
</dbReference>
<accession>A0A7W8EBY6</accession>
<dbReference type="Proteomes" id="UP000584867">
    <property type="component" value="Unassembled WGS sequence"/>
</dbReference>
<keyword evidence="5" id="KW-1133">Transmembrane helix</keyword>
<evidence type="ECO:0000256" key="4">
    <source>
        <dbReference type="SAM" id="MobiDB-lite"/>
    </source>
</evidence>
<dbReference type="InterPro" id="IPR019734">
    <property type="entry name" value="TPR_rpt"/>
</dbReference>
<proteinExistence type="predicted"/>
<dbReference type="GO" id="GO:0006355">
    <property type="term" value="P:regulation of DNA-templated transcription"/>
    <property type="evidence" value="ECO:0007669"/>
    <property type="project" value="InterPro"/>
</dbReference>
<evidence type="ECO:0000256" key="5">
    <source>
        <dbReference type="SAM" id="Phobius"/>
    </source>
</evidence>
<dbReference type="CDD" id="cd00383">
    <property type="entry name" value="trans_reg_C"/>
    <property type="match status" value="1"/>
</dbReference>
<dbReference type="RefSeq" id="WP_184259269.1">
    <property type="nucleotide sequence ID" value="NZ_JACHIO010000023.1"/>
</dbReference>
<dbReference type="SMART" id="SM00028">
    <property type="entry name" value="TPR"/>
    <property type="match status" value="7"/>
</dbReference>
<evidence type="ECO:0000256" key="3">
    <source>
        <dbReference type="PROSITE-ProRule" id="PRU01091"/>
    </source>
</evidence>
<keyword evidence="1 3" id="KW-0238">DNA-binding</keyword>
<dbReference type="InterPro" id="IPR016032">
    <property type="entry name" value="Sig_transdc_resp-reg_C-effctor"/>
</dbReference>
<feature type="repeat" description="TPR" evidence="2">
    <location>
        <begin position="348"/>
        <end position="381"/>
    </location>
</feature>
<evidence type="ECO:0000259" key="6">
    <source>
        <dbReference type="PROSITE" id="PS51755"/>
    </source>
</evidence>
<reference evidence="7 8" key="1">
    <citation type="submission" date="2020-08" db="EMBL/GenBank/DDBJ databases">
        <title>Genomic Encyclopedia of Type Strains, Phase IV (KMG-V): Genome sequencing to study the core and pangenomes of soil and plant-associated prokaryotes.</title>
        <authorList>
            <person name="Whitman W."/>
        </authorList>
    </citation>
    <scope>NUCLEOTIDE SEQUENCE [LARGE SCALE GENOMIC DNA]</scope>
    <source>
        <strain evidence="7 8">X5P3</strain>
    </source>
</reference>
<dbReference type="Pfam" id="PF14559">
    <property type="entry name" value="TPR_19"/>
    <property type="match status" value="1"/>
</dbReference>
<feature type="repeat" description="TPR" evidence="2">
    <location>
        <begin position="555"/>
        <end position="588"/>
    </location>
</feature>
<dbReference type="AlphaFoldDB" id="A0A7W8EBY6"/>
<evidence type="ECO:0000313" key="8">
    <source>
        <dbReference type="Proteomes" id="UP000584867"/>
    </source>
</evidence>
<comment type="caution">
    <text evidence="7">The sequence shown here is derived from an EMBL/GenBank/DDBJ whole genome shotgun (WGS) entry which is preliminary data.</text>
</comment>
<protein>
    <submittedName>
        <fullName evidence="7">DNA-binding winged helix-turn-helix (WHTH) protein/tetratricopeptide (TPR) repeat protein</fullName>
    </submittedName>
</protein>
<organism evidence="7 8">
    <name type="scientific">Granulicella mallensis</name>
    <dbReference type="NCBI Taxonomy" id="940614"/>
    <lineage>
        <taxon>Bacteria</taxon>
        <taxon>Pseudomonadati</taxon>
        <taxon>Acidobacteriota</taxon>
        <taxon>Terriglobia</taxon>
        <taxon>Terriglobales</taxon>
        <taxon>Acidobacteriaceae</taxon>
        <taxon>Granulicella</taxon>
    </lineage>
</organism>
<gene>
    <name evidence="7" type="ORF">HDF15_004421</name>
</gene>
<dbReference type="PROSITE" id="PS51755">
    <property type="entry name" value="OMPR_PHOB"/>
    <property type="match status" value="1"/>
</dbReference>
<dbReference type="InterPro" id="IPR036388">
    <property type="entry name" value="WH-like_DNA-bd_sf"/>
</dbReference>
<dbReference type="InterPro" id="IPR001867">
    <property type="entry name" value="OmpR/PhoB-type_DNA-bd"/>
</dbReference>
<dbReference type="Gene3D" id="1.10.10.10">
    <property type="entry name" value="Winged helix-like DNA-binding domain superfamily/Winged helix DNA-binding domain"/>
    <property type="match status" value="1"/>
</dbReference>
<feature type="compositionally biased region" description="Basic and acidic residues" evidence="4">
    <location>
        <begin position="754"/>
        <end position="771"/>
    </location>
</feature>
<dbReference type="PANTHER" id="PTHR12558:SF13">
    <property type="entry name" value="CELL DIVISION CYCLE PROTEIN 27 HOMOLOG"/>
    <property type="match status" value="1"/>
</dbReference>
<dbReference type="SUPFAM" id="SSF48452">
    <property type="entry name" value="TPR-like"/>
    <property type="match status" value="2"/>
</dbReference>
<feature type="transmembrane region" description="Helical" evidence="5">
    <location>
        <begin position="161"/>
        <end position="179"/>
    </location>
</feature>